<protein>
    <submittedName>
        <fullName evidence="2">Glycerophosphodiester phosphodiesterase</fullName>
    </submittedName>
</protein>
<gene>
    <name evidence="2" type="ORF">KDW96_08145</name>
</gene>
<dbReference type="Pfam" id="PF03009">
    <property type="entry name" value="GDPD"/>
    <property type="match status" value="1"/>
</dbReference>
<dbReference type="PROSITE" id="PS51704">
    <property type="entry name" value="GP_PDE"/>
    <property type="match status" value="1"/>
</dbReference>
<feature type="domain" description="GP-PDE" evidence="1">
    <location>
        <begin position="42"/>
        <end position="292"/>
    </location>
</feature>
<reference evidence="2" key="1">
    <citation type="submission" date="2021-04" db="EMBL/GenBank/DDBJ databases">
        <title>Oceanospirillales bacteria with DddD are important DMSP degraders in coastal seawater.</title>
        <authorList>
            <person name="Liu J."/>
        </authorList>
    </citation>
    <scope>NUCLEOTIDE SEQUENCE</scope>
    <source>
        <strain evidence="2">D13-4</strain>
    </source>
</reference>
<dbReference type="Proteomes" id="UP001059672">
    <property type="component" value="Chromosome"/>
</dbReference>
<sequence length="303" mass="33057">MLRLARFLLAPVLVVAIALLMLAQFSRPVAPPPVLAALGERPLVIAHRGGKGLWPENSLFAFERASALGVDMLEMDLRRSSDGELVVIHDSTLERTTDGQGLVAEHSLEQLQALDAGYRWTADGGQSYPYRGQGIRIPRLIEVLEGLPEVAKAIEIKVPDAGLEAQLCQLLEASGQGQRVLVGSFHERSLQRFRELCPGVATSAGPSSVRLLLTLDWLGLGRVLSPSYQALQIPERHGNWPIASASLMRTARDRGLNVLLWTVNEQPAMRRLLELGAGGLITDHPERALELLGRSTRISALDE</sequence>
<dbReference type="InterPro" id="IPR030395">
    <property type="entry name" value="GP_PDE_dom"/>
</dbReference>
<proteinExistence type="predicted"/>
<dbReference type="SUPFAM" id="SSF51695">
    <property type="entry name" value="PLC-like phosphodiesterases"/>
    <property type="match status" value="1"/>
</dbReference>
<dbReference type="InterPro" id="IPR017946">
    <property type="entry name" value="PLC-like_Pdiesterase_TIM-brl"/>
</dbReference>
<evidence type="ECO:0000313" key="2">
    <source>
        <dbReference type="EMBL" id="UTW09256.1"/>
    </source>
</evidence>
<evidence type="ECO:0000313" key="3">
    <source>
        <dbReference type="Proteomes" id="UP001059672"/>
    </source>
</evidence>
<dbReference type="PANTHER" id="PTHR46211">
    <property type="entry name" value="GLYCEROPHOSPHORYL DIESTER PHOSPHODIESTERASE"/>
    <property type="match status" value="1"/>
</dbReference>
<dbReference type="CDD" id="cd08561">
    <property type="entry name" value="GDPD_cytoplasmic_ScUgpQ2_like"/>
    <property type="match status" value="1"/>
</dbReference>
<accession>A0ABY5HA80</accession>
<keyword evidence="3" id="KW-1185">Reference proteome</keyword>
<organism evidence="2 3">
    <name type="scientific">Pseudomonas benzenivorans</name>
    <dbReference type="NCBI Taxonomy" id="556533"/>
    <lineage>
        <taxon>Bacteria</taxon>
        <taxon>Pseudomonadati</taxon>
        <taxon>Pseudomonadota</taxon>
        <taxon>Gammaproteobacteria</taxon>
        <taxon>Pseudomonadales</taxon>
        <taxon>Pseudomonadaceae</taxon>
        <taxon>Pseudomonas</taxon>
    </lineage>
</organism>
<dbReference type="RefSeq" id="WP_255839928.1">
    <property type="nucleotide sequence ID" value="NZ_CP073346.1"/>
</dbReference>
<evidence type="ECO:0000259" key="1">
    <source>
        <dbReference type="PROSITE" id="PS51704"/>
    </source>
</evidence>
<dbReference type="PANTHER" id="PTHR46211:SF14">
    <property type="entry name" value="GLYCEROPHOSPHODIESTER PHOSPHODIESTERASE"/>
    <property type="match status" value="1"/>
</dbReference>
<name>A0ABY5HA80_9PSED</name>
<dbReference type="EMBL" id="CP073346">
    <property type="protein sequence ID" value="UTW09256.1"/>
    <property type="molecule type" value="Genomic_DNA"/>
</dbReference>
<dbReference type="Gene3D" id="3.20.20.190">
    <property type="entry name" value="Phosphatidylinositol (PI) phosphodiesterase"/>
    <property type="match status" value="1"/>
</dbReference>